<dbReference type="Proteomes" id="UP000799429">
    <property type="component" value="Unassembled WGS sequence"/>
</dbReference>
<name>A0A9P4VMX3_9PEZI</name>
<protein>
    <recommendedName>
        <fullName evidence="4">Mitochondrial F1F0 ATP synthase subunit Atp18</fullName>
    </recommendedName>
</protein>
<proteinExistence type="predicted"/>
<keyword evidence="3" id="KW-1185">Reference proteome</keyword>
<dbReference type="InterPro" id="IPR006995">
    <property type="entry name" value="ATP_synth_F0_jsu"/>
</dbReference>
<keyword evidence="1" id="KW-1133">Transmembrane helix</keyword>
<dbReference type="PANTHER" id="PTHR28060">
    <property type="entry name" value="ATP SYNTHASE SUBUNIT J, MITOCHONDRIAL"/>
    <property type="match status" value="1"/>
</dbReference>
<dbReference type="Pfam" id="PF04911">
    <property type="entry name" value="ATP-synt_J"/>
    <property type="match status" value="1"/>
</dbReference>
<evidence type="ECO:0000313" key="3">
    <source>
        <dbReference type="Proteomes" id="UP000799429"/>
    </source>
</evidence>
<keyword evidence="1" id="KW-0812">Transmembrane</keyword>
<dbReference type="GO" id="GO:0045259">
    <property type="term" value="C:proton-transporting ATP synthase complex"/>
    <property type="evidence" value="ECO:0007669"/>
    <property type="project" value="InterPro"/>
</dbReference>
<evidence type="ECO:0000313" key="2">
    <source>
        <dbReference type="EMBL" id="KAF2839126.1"/>
    </source>
</evidence>
<evidence type="ECO:0000256" key="1">
    <source>
        <dbReference type="SAM" id="Phobius"/>
    </source>
</evidence>
<reference evidence="2" key="1">
    <citation type="journal article" date="2020" name="Stud. Mycol.">
        <title>101 Dothideomycetes genomes: a test case for predicting lifestyles and emergence of pathogens.</title>
        <authorList>
            <person name="Haridas S."/>
            <person name="Albert R."/>
            <person name="Binder M."/>
            <person name="Bloem J."/>
            <person name="Labutti K."/>
            <person name="Salamov A."/>
            <person name="Andreopoulos B."/>
            <person name="Baker S."/>
            <person name="Barry K."/>
            <person name="Bills G."/>
            <person name="Bluhm B."/>
            <person name="Cannon C."/>
            <person name="Castanera R."/>
            <person name="Culley D."/>
            <person name="Daum C."/>
            <person name="Ezra D."/>
            <person name="Gonzalez J."/>
            <person name="Henrissat B."/>
            <person name="Kuo A."/>
            <person name="Liang C."/>
            <person name="Lipzen A."/>
            <person name="Lutzoni F."/>
            <person name="Magnuson J."/>
            <person name="Mondo S."/>
            <person name="Nolan M."/>
            <person name="Ohm R."/>
            <person name="Pangilinan J."/>
            <person name="Park H.-J."/>
            <person name="Ramirez L."/>
            <person name="Alfaro M."/>
            <person name="Sun H."/>
            <person name="Tritt A."/>
            <person name="Yoshinaga Y."/>
            <person name="Zwiers L.-H."/>
            <person name="Turgeon B."/>
            <person name="Goodwin S."/>
            <person name="Spatafora J."/>
            <person name="Crous P."/>
            <person name="Grigoriev I."/>
        </authorList>
    </citation>
    <scope>NUCLEOTIDE SEQUENCE</scope>
    <source>
        <strain evidence="2">CBS 101060</strain>
    </source>
</reference>
<dbReference type="PANTHER" id="PTHR28060:SF1">
    <property type="entry name" value="ATP SYNTHASE SUBUNIT J, MITOCHONDRIAL"/>
    <property type="match status" value="1"/>
</dbReference>
<gene>
    <name evidence="2" type="ORF">M501DRAFT_1003687</name>
</gene>
<sequence length="62" mass="6656">MSLLGKKWPAPVAQPMAPFYAAGLVILYSVNSFANVMIATDEFKNDPRNPAAKSNAPQPNGH</sequence>
<dbReference type="GO" id="GO:0046933">
    <property type="term" value="F:proton-transporting ATP synthase activity, rotational mechanism"/>
    <property type="evidence" value="ECO:0007669"/>
    <property type="project" value="TreeGrafter"/>
</dbReference>
<keyword evidence="1" id="KW-0472">Membrane</keyword>
<organism evidence="2 3">
    <name type="scientific">Patellaria atrata CBS 101060</name>
    <dbReference type="NCBI Taxonomy" id="1346257"/>
    <lineage>
        <taxon>Eukaryota</taxon>
        <taxon>Fungi</taxon>
        <taxon>Dikarya</taxon>
        <taxon>Ascomycota</taxon>
        <taxon>Pezizomycotina</taxon>
        <taxon>Dothideomycetes</taxon>
        <taxon>Dothideomycetes incertae sedis</taxon>
        <taxon>Patellariales</taxon>
        <taxon>Patellariaceae</taxon>
        <taxon>Patellaria</taxon>
    </lineage>
</organism>
<accession>A0A9P4VMX3</accession>
<comment type="caution">
    <text evidence="2">The sequence shown here is derived from an EMBL/GenBank/DDBJ whole genome shotgun (WGS) entry which is preliminary data.</text>
</comment>
<dbReference type="OrthoDB" id="5520611at2759"/>
<feature type="transmembrane region" description="Helical" evidence="1">
    <location>
        <begin position="20"/>
        <end position="38"/>
    </location>
</feature>
<dbReference type="AlphaFoldDB" id="A0A9P4VMX3"/>
<dbReference type="EMBL" id="MU006095">
    <property type="protein sequence ID" value="KAF2839126.1"/>
    <property type="molecule type" value="Genomic_DNA"/>
</dbReference>
<evidence type="ECO:0008006" key="4">
    <source>
        <dbReference type="Google" id="ProtNLM"/>
    </source>
</evidence>